<dbReference type="SMART" id="SM00935">
    <property type="entry name" value="OmpH"/>
    <property type="match status" value="1"/>
</dbReference>
<dbReference type="InterPro" id="IPR024930">
    <property type="entry name" value="Skp_dom_sf"/>
</dbReference>
<dbReference type="AlphaFoldDB" id="A0A953J5V8"/>
<evidence type="ECO:0000313" key="4">
    <source>
        <dbReference type="EMBL" id="MBZ0156821.1"/>
    </source>
</evidence>
<evidence type="ECO:0000256" key="3">
    <source>
        <dbReference type="SAM" id="SignalP"/>
    </source>
</evidence>
<comment type="caution">
    <text evidence="4">The sequence shown here is derived from an EMBL/GenBank/DDBJ whole genome shotgun (WGS) entry which is preliminary data.</text>
</comment>
<feature type="signal peptide" evidence="3">
    <location>
        <begin position="1"/>
        <end position="22"/>
    </location>
</feature>
<protein>
    <submittedName>
        <fullName evidence="4">OmpH family outer membrane protein</fullName>
    </submittedName>
</protein>
<dbReference type="GO" id="GO:0051082">
    <property type="term" value="F:unfolded protein binding"/>
    <property type="evidence" value="ECO:0007669"/>
    <property type="project" value="InterPro"/>
</dbReference>
<accession>A0A953J5V8</accession>
<dbReference type="GO" id="GO:0050821">
    <property type="term" value="P:protein stabilization"/>
    <property type="evidence" value="ECO:0007669"/>
    <property type="project" value="TreeGrafter"/>
</dbReference>
<evidence type="ECO:0000256" key="1">
    <source>
        <dbReference type="ARBA" id="ARBA00009091"/>
    </source>
</evidence>
<dbReference type="EMBL" id="JAIOIV010000091">
    <property type="protein sequence ID" value="MBZ0156821.1"/>
    <property type="molecule type" value="Genomic_DNA"/>
</dbReference>
<name>A0A953J5V8_9BACT</name>
<feature type="chain" id="PRO_5038106949" evidence="3">
    <location>
        <begin position="23"/>
        <end position="179"/>
    </location>
</feature>
<dbReference type="Pfam" id="PF03938">
    <property type="entry name" value="OmpH"/>
    <property type="match status" value="1"/>
</dbReference>
<reference evidence="4" key="2">
    <citation type="submission" date="2021-08" db="EMBL/GenBank/DDBJ databases">
        <authorList>
            <person name="Dalcin Martins P."/>
        </authorList>
    </citation>
    <scope>NUCLEOTIDE SEQUENCE</scope>
    <source>
        <strain evidence="4">MAG_39</strain>
    </source>
</reference>
<organism evidence="4 5">
    <name type="scientific">Candidatus Nitrobium versatile</name>
    <dbReference type="NCBI Taxonomy" id="2884831"/>
    <lineage>
        <taxon>Bacteria</taxon>
        <taxon>Pseudomonadati</taxon>
        <taxon>Nitrospirota</taxon>
        <taxon>Nitrospiria</taxon>
        <taxon>Nitrospirales</taxon>
        <taxon>Nitrospiraceae</taxon>
        <taxon>Candidatus Nitrobium</taxon>
    </lineage>
</organism>
<dbReference type="PANTHER" id="PTHR35089">
    <property type="entry name" value="CHAPERONE PROTEIN SKP"/>
    <property type="match status" value="1"/>
</dbReference>
<sequence length="179" mass="19751">MKRYFAAVVVVLSLLLSGMLSAALAETKIGFVDLDKAANESEEGKKAVSGLKEFMSSKQAAVTEKGKAIEKMKADLEKQSSIISAEARRAKVEEIERAERDFQRMVSDINVELEKKRRELTESVYKEILSIVDAMGQEGKYDAILPVQSVLYGNKALDLTDAVIKRYNEAKGAKASSKK</sequence>
<dbReference type="InterPro" id="IPR005632">
    <property type="entry name" value="Chaperone_Skp"/>
</dbReference>
<dbReference type="PANTHER" id="PTHR35089:SF1">
    <property type="entry name" value="CHAPERONE PROTEIN SKP"/>
    <property type="match status" value="1"/>
</dbReference>
<dbReference type="Proteomes" id="UP000705867">
    <property type="component" value="Unassembled WGS sequence"/>
</dbReference>
<gene>
    <name evidence="4" type="ORF">K8I29_11515</name>
</gene>
<reference evidence="4" key="1">
    <citation type="journal article" date="2021" name="bioRxiv">
        <title>Unraveling nitrogen, sulfur and carbon metabolic pathways and microbial community transcriptional responses to substrate deprivation and toxicity stresses in a bioreactor mimicking anoxic brackish coastal sediment conditions.</title>
        <authorList>
            <person name="Martins P.D."/>
            <person name="Echeveste M.J."/>
            <person name="Arshad A."/>
            <person name="Kurth J."/>
            <person name="Ouboter H."/>
            <person name="Jetten M.S.M."/>
            <person name="Welte C.U."/>
        </authorList>
    </citation>
    <scope>NUCLEOTIDE SEQUENCE</scope>
    <source>
        <strain evidence="4">MAG_39</strain>
    </source>
</reference>
<comment type="similarity">
    <text evidence="1">Belongs to the Skp family.</text>
</comment>
<dbReference type="GO" id="GO:0005829">
    <property type="term" value="C:cytosol"/>
    <property type="evidence" value="ECO:0007669"/>
    <property type="project" value="TreeGrafter"/>
</dbReference>
<evidence type="ECO:0000256" key="2">
    <source>
        <dbReference type="ARBA" id="ARBA00022729"/>
    </source>
</evidence>
<keyword evidence="2 3" id="KW-0732">Signal</keyword>
<proteinExistence type="inferred from homology"/>
<dbReference type="SUPFAM" id="SSF111384">
    <property type="entry name" value="OmpH-like"/>
    <property type="match status" value="1"/>
</dbReference>
<dbReference type="Gene3D" id="3.30.910.20">
    <property type="entry name" value="Skp domain"/>
    <property type="match status" value="1"/>
</dbReference>
<evidence type="ECO:0000313" key="5">
    <source>
        <dbReference type="Proteomes" id="UP000705867"/>
    </source>
</evidence>